<proteinExistence type="predicted"/>
<gene>
    <name evidence="1" type="ORF">AYP45_09930</name>
</gene>
<name>A0A1V4AT93_9BACT</name>
<dbReference type="InterPro" id="IPR010235">
    <property type="entry name" value="HepT"/>
</dbReference>
<dbReference type="NCBIfam" id="TIGR01987">
    <property type="entry name" value="HI0074"/>
    <property type="match status" value="1"/>
</dbReference>
<dbReference type="Gene3D" id="1.20.120.330">
    <property type="entry name" value="Nucleotidyltransferases domain 2"/>
    <property type="match status" value="1"/>
</dbReference>
<reference evidence="1 2" key="1">
    <citation type="journal article" date="2017" name="Water Res.">
        <title>Discovery and metagenomic analysis of an anammox bacterial enrichment related to Candidatus "Brocadia caroliniensis" in a full-scale glycerol-fed nitritation-denitritation separate centrate treatment process.</title>
        <authorList>
            <person name="Park H."/>
            <person name="Brotto A.C."/>
            <person name="van Loosdrecht M.C."/>
            <person name="Chandran K."/>
        </authorList>
    </citation>
    <scope>NUCLEOTIDE SEQUENCE [LARGE SCALE GENOMIC DNA]</scope>
    <source>
        <strain evidence="1">26THWARD</strain>
    </source>
</reference>
<dbReference type="STRING" id="1004156.AYP45_09930"/>
<dbReference type="GO" id="GO:0016740">
    <property type="term" value="F:transferase activity"/>
    <property type="evidence" value="ECO:0007669"/>
    <property type="project" value="UniProtKB-KW"/>
</dbReference>
<dbReference type="EMBL" id="AYTS01000085">
    <property type="protein sequence ID" value="OOP56358.1"/>
    <property type="molecule type" value="Genomic_DNA"/>
</dbReference>
<dbReference type="SUPFAM" id="SSF81593">
    <property type="entry name" value="Nucleotidyltransferase substrate binding subunit/domain"/>
    <property type="match status" value="1"/>
</dbReference>
<evidence type="ECO:0000313" key="1">
    <source>
        <dbReference type="EMBL" id="OOP56358.1"/>
    </source>
</evidence>
<comment type="caution">
    <text evidence="1">The sequence shown here is derived from an EMBL/GenBank/DDBJ whole genome shotgun (WGS) entry which is preliminary data.</text>
</comment>
<evidence type="ECO:0000313" key="2">
    <source>
        <dbReference type="Proteomes" id="UP000189681"/>
    </source>
</evidence>
<sequence length="130" mass="15574">MRERVERFFVDFAKAVKNLETAIDTAIDELDMDGTIKRFELCYELSWKLIKEYLADKGVIVKNPRDCFKEAFANDLIHTEDVWVKMLEDRNYLVHTYTFEESRKIFGHIKDLYLAEFKHLYRIVDQSGIR</sequence>
<organism evidence="1 2">
    <name type="scientific">Candidatus Brocadia carolinensis</name>
    <dbReference type="NCBI Taxonomy" id="1004156"/>
    <lineage>
        <taxon>Bacteria</taxon>
        <taxon>Pseudomonadati</taxon>
        <taxon>Planctomycetota</taxon>
        <taxon>Candidatus Brocadiia</taxon>
        <taxon>Candidatus Brocadiales</taxon>
        <taxon>Candidatus Brocadiaceae</taxon>
        <taxon>Candidatus Brocadia</taxon>
    </lineage>
</organism>
<accession>A0A1V4AT93</accession>
<dbReference type="Pfam" id="PF08780">
    <property type="entry name" value="NTase_sub_bind"/>
    <property type="match status" value="1"/>
</dbReference>
<protein>
    <submittedName>
        <fullName evidence="1">Nucleotidyltransferase</fullName>
    </submittedName>
</protein>
<dbReference type="Proteomes" id="UP000189681">
    <property type="component" value="Unassembled WGS sequence"/>
</dbReference>
<keyword evidence="1" id="KW-0808">Transferase</keyword>
<dbReference type="AlphaFoldDB" id="A0A1V4AT93"/>